<keyword evidence="2" id="KW-1185">Reference proteome</keyword>
<proteinExistence type="predicted"/>
<protein>
    <submittedName>
        <fullName evidence="1">Uncharacterized protein</fullName>
    </submittedName>
</protein>
<dbReference type="Proteomes" id="UP000276133">
    <property type="component" value="Unassembled WGS sequence"/>
</dbReference>
<comment type="caution">
    <text evidence="1">The sequence shown here is derived from an EMBL/GenBank/DDBJ whole genome shotgun (WGS) entry which is preliminary data.</text>
</comment>
<evidence type="ECO:0000313" key="2">
    <source>
        <dbReference type="Proteomes" id="UP000276133"/>
    </source>
</evidence>
<dbReference type="EMBL" id="REGN01001513">
    <property type="protein sequence ID" value="RNA34227.1"/>
    <property type="molecule type" value="Genomic_DNA"/>
</dbReference>
<reference evidence="1 2" key="1">
    <citation type="journal article" date="2018" name="Sci. Rep.">
        <title>Genomic signatures of local adaptation to the degree of environmental predictability in rotifers.</title>
        <authorList>
            <person name="Franch-Gras L."/>
            <person name="Hahn C."/>
            <person name="Garcia-Roger E.M."/>
            <person name="Carmona M.J."/>
            <person name="Serra M."/>
            <person name="Gomez A."/>
        </authorList>
    </citation>
    <scope>NUCLEOTIDE SEQUENCE [LARGE SCALE GENOMIC DNA]</scope>
    <source>
        <strain evidence="1">HYR1</strain>
    </source>
</reference>
<name>A0A3M7SEZ2_BRAPC</name>
<accession>A0A3M7SEZ2</accession>
<dbReference type="AlphaFoldDB" id="A0A3M7SEZ2"/>
<evidence type="ECO:0000313" key="1">
    <source>
        <dbReference type="EMBL" id="RNA34227.1"/>
    </source>
</evidence>
<organism evidence="1 2">
    <name type="scientific">Brachionus plicatilis</name>
    <name type="common">Marine rotifer</name>
    <name type="synonym">Brachionus muelleri</name>
    <dbReference type="NCBI Taxonomy" id="10195"/>
    <lineage>
        <taxon>Eukaryota</taxon>
        <taxon>Metazoa</taxon>
        <taxon>Spiralia</taxon>
        <taxon>Gnathifera</taxon>
        <taxon>Rotifera</taxon>
        <taxon>Eurotatoria</taxon>
        <taxon>Monogononta</taxon>
        <taxon>Pseudotrocha</taxon>
        <taxon>Ploima</taxon>
        <taxon>Brachionidae</taxon>
        <taxon>Brachionus</taxon>
    </lineage>
</organism>
<gene>
    <name evidence="1" type="ORF">BpHYR1_024277</name>
</gene>
<sequence length="97" mass="11412">MVEEKENTPKWLSCEKCSNWNFYVMINCLTKNLPLLHRKSKPKIIFLSSNFKIANKLTRILYLTGECQFGSSCGLRRQHCLDVDQSELFYETSQPYI</sequence>